<reference evidence="1 2" key="1">
    <citation type="submission" date="2015-01" db="EMBL/GenBank/DDBJ databases">
        <title>Evolution of Trichinella species and genotypes.</title>
        <authorList>
            <person name="Korhonen P.K."/>
            <person name="Edoardo P."/>
            <person name="Giuseppe L.R."/>
            <person name="Gasser R.B."/>
        </authorList>
    </citation>
    <scope>NUCLEOTIDE SEQUENCE [LARGE SCALE GENOMIC DNA]</scope>
    <source>
        <strain evidence="1">ISS2496</strain>
    </source>
</reference>
<evidence type="ECO:0000313" key="2">
    <source>
        <dbReference type="Proteomes" id="UP000054783"/>
    </source>
</evidence>
<organism evidence="1 2">
    <name type="scientific">Trichinella patagoniensis</name>
    <dbReference type="NCBI Taxonomy" id="990121"/>
    <lineage>
        <taxon>Eukaryota</taxon>
        <taxon>Metazoa</taxon>
        <taxon>Ecdysozoa</taxon>
        <taxon>Nematoda</taxon>
        <taxon>Enoplea</taxon>
        <taxon>Dorylaimia</taxon>
        <taxon>Trichinellida</taxon>
        <taxon>Trichinellidae</taxon>
        <taxon>Trichinella</taxon>
    </lineage>
</organism>
<sequence length="78" mass="9183">MISNGFQPLHLEGMWKCLKVKQFQKCIYSVDLKKPLKNYISFKTALKRRQKKELTVLKPGRHRVATHVEGEERTCPLE</sequence>
<protein>
    <submittedName>
        <fullName evidence="1">Uncharacterized protein</fullName>
    </submittedName>
</protein>
<comment type="caution">
    <text evidence="1">The sequence shown here is derived from an EMBL/GenBank/DDBJ whole genome shotgun (WGS) entry which is preliminary data.</text>
</comment>
<keyword evidence="2" id="KW-1185">Reference proteome</keyword>
<gene>
    <name evidence="1" type="ORF">T12_5989</name>
</gene>
<dbReference type="EMBL" id="JYDQ01000020">
    <property type="protein sequence ID" value="KRY21014.1"/>
    <property type="molecule type" value="Genomic_DNA"/>
</dbReference>
<evidence type="ECO:0000313" key="1">
    <source>
        <dbReference type="EMBL" id="KRY21014.1"/>
    </source>
</evidence>
<proteinExistence type="predicted"/>
<dbReference type="Proteomes" id="UP000054783">
    <property type="component" value="Unassembled WGS sequence"/>
</dbReference>
<name>A0A0V1A873_9BILA</name>
<dbReference type="AlphaFoldDB" id="A0A0V1A873"/>
<accession>A0A0V1A873</accession>